<evidence type="ECO:0000313" key="3">
    <source>
        <dbReference type="Proteomes" id="UP001501791"/>
    </source>
</evidence>
<proteinExistence type="predicted"/>
<evidence type="ECO:0000256" key="1">
    <source>
        <dbReference type="SAM" id="MobiDB-lite"/>
    </source>
</evidence>
<keyword evidence="3" id="KW-1185">Reference proteome</keyword>
<feature type="compositionally biased region" description="Basic residues" evidence="1">
    <location>
        <begin position="69"/>
        <end position="78"/>
    </location>
</feature>
<dbReference type="Proteomes" id="UP001501791">
    <property type="component" value="Unassembled WGS sequence"/>
</dbReference>
<gene>
    <name evidence="2" type="ORF">GCM10009691_35440</name>
</gene>
<accession>A0ABP4NCY1</accession>
<dbReference type="RefSeq" id="WP_346037049.1">
    <property type="nucleotide sequence ID" value="NZ_BAAALY010000016.1"/>
</dbReference>
<feature type="region of interest" description="Disordered" evidence="1">
    <location>
        <begin position="43"/>
        <end position="78"/>
    </location>
</feature>
<name>A0ABP4NCY1_9MICO</name>
<dbReference type="EMBL" id="BAAALY010000016">
    <property type="protein sequence ID" value="GAA1558269.1"/>
    <property type="molecule type" value="Genomic_DNA"/>
</dbReference>
<protein>
    <submittedName>
        <fullName evidence="2">Uncharacterized protein</fullName>
    </submittedName>
</protein>
<evidence type="ECO:0000313" key="2">
    <source>
        <dbReference type="EMBL" id="GAA1558269.1"/>
    </source>
</evidence>
<comment type="caution">
    <text evidence="2">The sequence shown here is derived from an EMBL/GenBank/DDBJ whole genome shotgun (WGS) entry which is preliminary data.</text>
</comment>
<sequence length="78" mass="8841">MRERVAHLSERVYALAVQLEDLQHLLDGLRKATDRCSMLARQVDPYAMSDPTSTETPRASSDGLDSSRLRRTSVCHIR</sequence>
<organism evidence="2 3">
    <name type="scientific">Brevibacterium picturae</name>
    <dbReference type="NCBI Taxonomy" id="260553"/>
    <lineage>
        <taxon>Bacteria</taxon>
        <taxon>Bacillati</taxon>
        <taxon>Actinomycetota</taxon>
        <taxon>Actinomycetes</taxon>
        <taxon>Micrococcales</taxon>
        <taxon>Brevibacteriaceae</taxon>
        <taxon>Brevibacterium</taxon>
    </lineage>
</organism>
<reference evidence="3" key="1">
    <citation type="journal article" date="2019" name="Int. J. Syst. Evol. Microbiol.">
        <title>The Global Catalogue of Microorganisms (GCM) 10K type strain sequencing project: providing services to taxonomists for standard genome sequencing and annotation.</title>
        <authorList>
            <consortium name="The Broad Institute Genomics Platform"/>
            <consortium name="The Broad Institute Genome Sequencing Center for Infectious Disease"/>
            <person name="Wu L."/>
            <person name="Ma J."/>
        </authorList>
    </citation>
    <scope>NUCLEOTIDE SEQUENCE [LARGE SCALE GENOMIC DNA]</scope>
    <source>
        <strain evidence="3">JCM 13319</strain>
    </source>
</reference>